<protein>
    <submittedName>
        <fullName evidence="1">Uncharacterized protein</fullName>
    </submittedName>
</protein>
<name>A0A0E9WV50_ANGAN</name>
<evidence type="ECO:0000313" key="1">
    <source>
        <dbReference type="EMBL" id="JAH94289.1"/>
    </source>
</evidence>
<dbReference type="AlphaFoldDB" id="A0A0E9WV50"/>
<accession>A0A0E9WV50</accession>
<organism evidence="1">
    <name type="scientific">Anguilla anguilla</name>
    <name type="common">European freshwater eel</name>
    <name type="synonym">Muraena anguilla</name>
    <dbReference type="NCBI Taxonomy" id="7936"/>
    <lineage>
        <taxon>Eukaryota</taxon>
        <taxon>Metazoa</taxon>
        <taxon>Chordata</taxon>
        <taxon>Craniata</taxon>
        <taxon>Vertebrata</taxon>
        <taxon>Euteleostomi</taxon>
        <taxon>Actinopterygii</taxon>
        <taxon>Neopterygii</taxon>
        <taxon>Teleostei</taxon>
        <taxon>Anguilliformes</taxon>
        <taxon>Anguillidae</taxon>
        <taxon>Anguilla</taxon>
    </lineage>
</organism>
<reference evidence="1" key="1">
    <citation type="submission" date="2014-11" db="EMBL/GenBank/DDBJ databases">
        <authorList>
            <person name="Amaro Gonzalez C."/>
        </authorList>
    </citation>
    <scope>NUCLEOTIDE SEQUENCE</scope>
</reference>
<proteinExistence type="predicted"/>
<sequence>MSNTFTEIIFTGEVFRIIGDSVYTALYLVQSHRYLNHVSSKYICGTKN</sequence>
<dbReference type="EMBL" id="GBXM01014288">
    <property type="protein sequence ID" value="JAH94289.1"/>
    <property type="molecule type" value="Transcribed_RNA"/>
</dbReference>
<reference evidence="1" key="2">
    <citation type="journal article" date="2015" name="Fish Shellfish Immunol.">
        <title>Early steps in the European eel (Anguilla anguilla)-Vibrio vulnificus interaction in the gills: Role of the RtxA13 toxin.</title>
        <authorList>
            <person name="Callol A."/>
            <person name="Pajuelo D."/>
            <person name="Ebbesson L."/>
            <person name="Teles M."/>
            <person name="MacKenzie S."/>
            <person name="Amaro C."/>
        </authorList>
    </citation>
    <scope>NUCLEOTIDE SEQUENCE</scope>
</reference>